<evidence type="ECO:0000313" key="2">
    <source>
        <dbReference type="Proteomes" id="UP000244934"/>
    </source>
</evidence>
<gene>
    <name evidence="1" type="ORF">KSP9073_02902</name>
</gene>
<dbReference type="AlphaFoldDB" id="A0A2R8CPN7"/>
<protein>
    <submittedName>
        <fullName evidence="1">Uncharacterized protein</fullName>
    </submittedName>
</protein>
<sequence>MIITPHHFDRRQYVIIQQGRYGHVGGNDADIRDFNAAE</sequence>
<evidence type="ECO:0000313" key="1">
    <source>
        <dbReference type="EMBL" id="SPJ34855.1"/>
    </source>
</evidence>
<proteinExistence type="predicted"/>
<name>A0A2R8CPN7_9GAMM</name>
<keyword evidence="2" id="KW-1185">Reference proteome</keyword>
<organism evidence="1 2">
    <name type="scientific">Kushneria phyllosphaerae</name>
    <dbReference type="NCBI Taxonomy" id="2100822"/>
    <lineage>
        <taxon>Bacteria</taxon>
        <taxon>Pseudomonadati</taxon>
        <taxon>Pseudomonadota</taxon>
        <taxon>Gammaproteobacteria</taxon>
        <taxon>Oceanospirillales</taxon>
        <taxon>Halomonadaceae</taxon>
        <taxon>Kushneria</taxon>
    </lineage>
</organism>
<reference evidence="2" key="1">
    <citation type="submission" date="2018-03" db="EMBL/GenBank/DDBJ databases">
        <authorList>
            <person name="Navarro De La Torre S."/>
        </authorList>
    </citation>
    <scope>NUCLEOTIDE SEQUENCE [LARGE SCALE GENOMIC DNA]</scope>
    <source>
        <strain evidence="2">EAod3</strain>
    </source>
</reference>
<dbReference type="Proteomes" id="UP000244934">
    <property type="component" value="Unassembled WGS sequence"/>
</dbReference>
<dbReference type="EMBL" id="ONZI01000004">
    <property type="protein sequence ID" value="SPJ34855.1"/>
    <property type="molecule type" value="Genomic_DNA"/>
</dbReference>
<accession>A0A2R8CPN7</accession>